<dbReference type="RefSeq" id="WP_046004864.1">
    <property type="nucleotide sequence ID" value="NZ_JXYA01000020.1"/>
</dbReference>
<evidence type="ECO:0000256" key="1">
    <source>
        <dbReference type="SAM" id="SignalP"/>
    </source>
</evidence>
<keyword evidence="1" id="KW-0732">Signal</keyword>
<dbReference type="InterPro" id="IPR009420">
    <property type="entry name" value="FlhE"/>
</dbReference>
<proteinExistence type="predicted"/>
<name>A0A0F4QQ49_9GAMM</name>
<evidence type="ECO:0000313" key="3">
    <source>
        <dbReference type="Proteomes" id="UP000033452"/>
    </source>
</evidence>
<dbReference type="Pfam" id="PF06366">
    <property type="entry name" value="FlhE"/>
    <property type="match status" value="1"/>
</dbReference>
<gene>
    <name evidence="2" type="ORF">TW77_10145</name>
</gene>
<dbReference type="EMBL" id="JXYA01000020">
    <property type="protein sequence ID" value="KJZ09380.1"/>
    <property type="molecule type" value="Genomic_DNA"/>
</dbReference>
<organism evidence="2 3">
    <name type="scientific">Pseudoalteromonas rubra</name>
    <dbReference type="NCBI Taxonomy" id="43658"/>
    <lineage>
        <taxon>Bacteria</taxon>
        <taxon>Pseudomonadati</taxon>
        <taxon>Pseudomonadota</taxon>
        <taxon>Gammaproteobacteria</taxon>
        <taxon>Alteromonadales</taxon>
        <taxon>Pseudoalteromonadaceae</taxon>
        <taxon>Pseudoalteromonas</taxon>
    </lineage>
</organism>
<keyword evidence="3" id="KW-1185">Reference proteome</keyword>
<comment type="caution">
    <text evidence="2">The sequence shown here is derived from an EMBL/GenBank/DDBJ whole genome shotgun (WGS) entry which is preliminary data.</text>
</comment>
<protein>
    <recommendedName>
        <fullName evidence="4">Flagellar protein FlhE</fullName>
    </recommendedName>
</protein>
<dbReference type="Proteomes" id="UP000033452">
    <property type="component" value="Unassembled WGS sequence"/>
</dbReference>
<feature type="chain" id="PRO_5002476009" description="Flagellar protein FlhE" evidence="1">
    <location>
        <begin position="20"/>
        <end position="168"/>
    </location>
</feature>
<evidence type="ECO:0000313" key="2">
    <source>
        <dbReference type="EMBL" id="KJZ09380.1"/>
    </source>
</evidence>
<dbReference type="OrthoDB" id="6289274at2"/>
<feature type="signal peptide" evidence="1">
    <location>
        <begin position="1"/>
        <end position="19"/>
    </location>
</feature>
<reference evidence="2 3" key="1">
    <citation type="journal article" date="2015" name="BMC Genomics">
        <title>Genome mining reveals unlocked bioactive potential of marine Gram-negative bacteria.</title>
        <authorList>
            <person name="Machado H."/>
            <person name="Sonnenschein E.C."/>
            <person name="Melchiorsen J."/>
            <person name="Gram L."/>
        </authorList>
    </citation>
    <scope>NUCLEOTIDE SEQUENCE [LARGE SCALE GENOMIC DNA]</scope>
    <source>
        <strain evidence="2 3">S2471</strain>
    </source>
</reference>
<dbReference type="PATRIC" id="fig|43658.5.peg.2153"/>
<sequence length="168" mass="17917">MKKNIILLTLTLASTSAFANEEAFNINDVKLLELSKPLPLKAEGGIEAFAAAGAWTDVITNPTIRNAGQVYRGPIMSPPANTPSTSKVTNITWQWNIFNYNSGLITYLCETAQGRCIDVSGNFGAGANLEGANVSASTSWQYLFYVPGNGALNPTMFGQTGSVAVTYQ</sequence>
<accession>A0A0F4QQ49</accession>
<dbReference type="AlphaFoldDB" id="A0A0F4QQ49"/>
<evidence type="ECO:0008006" key="4">
    <source>
        <dbReference type="Google" id="ProtNLM"/>
    </source>
</evidence>